<gene>
    <name evidence="1" type="ORF">SOIL9_43580</name>
</gene>
<accession>A0A6P2CY97</accession>
<evidence type="ECO:0000313" key="1">
    <source>
        <dbReference type="EMBL" id="VTR93356.1"/>
    </source>
</evidence>
<reference evidence="1 2" key="1">
    <citation type="submission" date="2019-05" db="EMBL/GenBank/DDBJ databases">
        <authorList>
            <consortium name="Science for Life Laboratories"/>
        </authorList>
    </citation>
    <scope>NUCLEOTIDE SEQUENCE [LARGE SCALE GENOMIC DNA]</scope>
    <source>
        <strain evidence="1">Soil9</strain>
    </source>
</reference>
<proteinExistence type="predicted"/>
<sequence>MEVVSDALTPVFGQDGWRFAATYCNATGAVVDLPALLQESVVVLDGKEYPRQILKFGGGSKLRPGSSWSFTVAAGEYLPKGNVLSEGRHTLRLKFGGQEFGPIEFEWRK</sequence>
<protein>
    <submittedName>
        <fullName evidence="1">Uncharacterized protein</fullName>
    </submittedName>
</protein>
<evidence type="ECO:0000313" key="2">
    <source>
        <dbReference type="Proteomes" id="UP000464178"/>
    </source>
</evidence>
<dbReference type="AlphaFoldDB" id="A0A6P2CY97"/>
<name>A0A6P2CY97_9BACT</name>
<organism evidence="1 2">
    <name type="scientific">Gemmata massiliana</name>
    <dbReference type="NCBI Taxonomy" id="1210884"/>
    <lineage>
        <taxon>Bacteria</taxon>
        <taxon>Pseudomonadati</taxon>
        <taxon>Planctomycetota</taxon>
        <taxon>Planctomycetia</taxon>
        <taxon>Gemmatales</taxon>
        <taxon>Gemmataceae</taxon>
        <taxon>Gemmata</taxon>
    </lineage>
</organism>
<dbReference type="Proteomes" id="UP000464178">
    <property type="component" value="Chromosome"/>
</dbReference>
<keyword evidence="2" id="KW-1185">Reference proteome</keyword>
<dbReference type="EMBL" id="LR593886">
    <property type="protein sequence ID" value="VTR93356.1"/>
    <property type="molecule type" value="Genomic_DNA"/>
</dbReference>
<dbReference type="KEGG" id="gms:SOIL9_43580"/>